<dbReference type="Pfam" id="PF13561">
    <property type="entry name" value="adh_short_C2"/>
    <property type="match status" value="1"/>
</dbReference>
<dbReference type="InterPro" id="IPR002347">
    <property type="entry name" value="SDR_fam"/>
</dbReference>
<evidence type="ECO:0000313" key="2">
    <source>
        <dbReference type="EMBL" id="GJD66959.1"/>
    </source>
</evidence>
<dbReference type="SUPFAM" id="SSF51735">
    <property type="entry name" value="NAD(P)-binding Rossmann-fold domains"/>
    <property type="match status" value="1"/>
</dbReference>
<keyword evidence="3" id="KW-1185">Reference proteome</keyword>
<protein>
    <submittedName>
        <fullName evidence="2">3-oxoacyl-[acyl-carrier-protein] reductase FabG</fullName>
    </submittedName>
</protein>
<accession>A0AA37HJG3</accession>
<name>A0AA37HJG3_9HYPH</name>
<dbReference type="PANTHER" id="PTHR42879:SF2">
    <property type="entry name" value="3-OXOACYL-[ACYL-CARRIER-PROTEIN] REDUCTASE FABG"/>
    <property type="match status" value="1"/>
</dbReference>
<reference evidence="2" key="1">
    <citation type="journal article" date="2016" name="Front. Microbiol.">
        <title>Genome Sequence of the Piezophilic, Mesophilic Sulfate-Reducing Bacterium Desulfovibrio indicus J2T.</title>
        <authorList>
            <person name="Cao J."/>
            <person name="Maignien L."/>
            <person name="Shao Z."/>
            <person name="Alain K."/>
            <person name="Jebbar M."/>
        </authorList>
    </citation>
    <scope>NUCLEOTIDE SEQUENCE</scope>
    <source>
        <strain evidence="2">JCM 32048</strain>
    </source>
</reference>
<dbReference type="EMBL" id="BPQJ01000097">
    <property type="protein sequence ID" value="GJD66959.1"/>
    <property type="molecule type" value="Genomic_DNA"/>
</dbReference>
<dbReference type="FunFam" id="3.40.50.720:FF:000084">
    <property type="entry name" value="Short-chain dehydrogenase reductase"/>
    <property type="match status" value="1"/>
</dbReference>
<dbReference type="InterPro" id="IPR036291">
    <property type="entry name" value="NAD(P)-bd_dom_sf"/>
</dbReference>
<comment type="caution">
    <text evidence="2">The sequence shown here is derived from an EMBL/GenBank/DDBJ whole genome shotgun (WGS) entry which is preliminary data.</text>
</comment>
<dbReference type="AlphaFoldDB" id="A0AA37HJG3"/>
<dbReference type="InterPro" id="IPR050259">
    <property type="entry name" value="SDR"/>
</dbReference>
<dbReference type="RefSeq" id="WP_273557209.1">
    <property type="nucleotide sequence ID" value="NZ_BPQJ01000097.1"/>
</dbReference>
<dbReference type="PRINTS" id="PR00081">
    <property type="entry name" value="GDHRDH"/>
</dbReference>
<gene>
    <name evidence="2" type="primary">fabG_18</name>
    <name evidence="2" type="ORF">MPEAHAMD_7158</name>
</gene>
<evidence type="ECO:0000313" key="3">
    <source>
        <dbReference type="Proteomes" id="UP001055286"/>
    </source>
</evidence>
<evidence type="ECO:0000256" key="1">
    <source>
        <dbReference type="ARBA" id="ARBA00006484"/>
    </source>
</evidence>
<dbReference type="Proteomes" id="UP001055286">
    <property type="component" value="Unassembled WGS sequence"/>
</dbReference>
<dbReference type="PANTHER" id="PTHR42879">
    <property type="entry name" value="3-OXOACYL-(ACYL-CARRIER-PROTEIN) REDUCTASE"/>
    <property type="match status" value="1"/>
</dbReference>
<comment type="similarity">
    <text evidence="1">Belongs to the short-chain dehydrogenases/reductases (SDR) family.</text>
</comment>
<proteinExistence type="inferred from homology"/>
<reference evidence="2" key="2">
    <citation type="submission" date="2021-08" db="EMBL/GenBank/DDBJ databases">
        <authorList>
            <person name="Tani A."/>
            <person name="Ola A."/>
            <person name="Ogura Y."/>
            <person name="Katsura K."/>
            <person name="Hayashi T."/>
        </authorList>
    </citation>
    <scope>NUCLEOTIDE SEQUENCE</scope>
    <source>
        <strain evidence="2">JCM 32048</strain>
    </source>
</reference>
<sequence length="252" mass="26350">MDLRLTDKVCLVTGASTGIGRATAMAFAAEGAQVVVSARSLPPLEELATAITAAGGRAPMVLTADLAEADGPQRLARALHEEARHIDVLVNNAGGSRPLEAWDDEAAWDEGFRLNFLAARRLTEALAPAMLERGWGRIVNVSGAVVAKNFNAATPAKAALESWSKAAAATFASRGVTVNCVAPGRINSPQILDRLHPTEEARRAYIAQNIPAGRFGEPREAAALIAFLASEVAGYITGTTIPIDGGALRTAF</sequence>
<organism evidence="2 3">
    <name type="scientific">Methylobacterium frigidaeris</name>
    <dbReference type="NCBI Taxonomy" id="2038277"/>
    <lineage>
        <taxon>Bacteria</taxon>
        <taxon>Pseudomonadati</taxon>
        <taxon>Pseudomonadota</taxon>
        <taxon>Alphaproteobacteria</taxon>
        <taxon>Hyphomicrobiales</taxon>
        <taxon>Methylobacteriaceae</taxon>
        <taxon>Methylobacterium</taxon>
    </lineage>
</organism>
<dbReference type="Gene3D" id="3.40.50.720">
    <property type="entry name" value="NAD(P)-binding Rossmann-like Domain"/>
    <property type="match status" value="1"/>
</dbReference>
<dbReference type="PRINTS" id="PR00080">
    <property type="entry name" value="SDRFAMILY"/>
</dbReference>